<evidence type="ECO:0000313" key="2">
    <source>
        <dbReference type="EMBL" id="MDP2539903.1"/>
    </source>
</evidence>
<dbReference type="InterPro" id="IPR013655">
    <property type="entry name" value="PAS_fold_3"/>
</dbReference>
<accession>A0A497Z8R9</accession>
<evidence type="ECO:0000313" key="4">
    <source>
        <dbReference type="Proteomes" id="UP000222163"/>
    </source>
</evidence>
<dbReference type="RefSeq" id="WP_099214779.1">
    <property type="nucleotide sequence ID" value="NZ_JAUYVU010000001.1"/>
</dbReference>
<evidence type="ECO:0000313" key="3">
    <source>
        <dbReference type="EMBL" id="PHN97871.1"/>
    </source>
</evidence>
<dbReference type="EMBL" id="PDUU01000004">
    <property type="protein sequence ID" value="PHN97871.1"/>
    <property type="molecule type" value="Genomic_DNA"/>
</dbReference>
<dbReference type="NCBIfam" id="TIGR00229">
    <property type="entry name" value="sensory_box"/>
    <property type="match status" value="1"/>
</dbReference>
<dbReference type="CDD" id="cd00130">
    <property type="entry name" value="PAS"/>
    <property type="match status" value="1"/>
</dbReference>
<dbReference type="Gene3D" id="3.30.450.20">
    <property type="entry name" value="PAS domain"/>
    <property type="match status" value="1"/>
</dbReference>
<reference evidence="3" key="2">
    <citation type="submission" date="2017-10" db="EMBL/GenBank/DDBJ databases">
        <authorList>
            <person name="Enke T.N."/>
            <person name="Cordero O.X."/>
        </authorList>
    </citation>
    <scope>NUCLEOTIDE SEQUENCE</scope>
    <source>
        <strain evidence="3">4G03</strain>
    </source>
</reference>
<organism evidence="3 4">
    <name type="scientific">Tenacibaculum discolor</name>
    <dbReference type="NCBI Taxonomy" id="361581"/>
    <lineage>
        <taxon>Bacteria</taxon>
        <taxon>Pseudomonadati</taxon>
        <taxon>Bacteroidota</taxon>
        <taxon>Flavobacteriia</taxon>
        <taxon>Flavobacteriales</taxon>
        <taxon>Flavobacteriaceae</taxon>
        <taxon>Tenacibaculum</taxon>
    </lineage>
</organism>
<protein>
    <submittedName>
        <fullName evidence="3">Histidine kinase</fullName>
    </submittedName>
    <submittedName>
        <fullName evidence="2">PAS domain-containing protein</fullName>
    </submittedName>
</protein>
<accession>A0A2G1BUZ6</accession>
<name>A0A2G1BUZ6_9FLAO</name>
<dbReference type="Proteomes" id="UP001242342">
    <property type="component" value="Unassembled WGS sequence"/>
</dbReference>
<dbReference type="Pfam" id="PF08447">
    <property type="entry name" value="PAS_3"/>
    <property type="match status" value="1"/>
</dbReference>
<proteinExistence type="predicted"/>
<dbReference type="SUPFAM" id="SSF55785">
    <property type="entry name" value="PYP-like sensor domain (PAS domain)"/>
    <property type="match status" value="1"/>
</dbReference>
<dbReference type="InterPro" id="IPR035965">
    <property type="entry name" value="PAS-like_dom_sf"/>
</dbReference>
<comment type="caution">
    <text evidence="3">The sequence shown here is derived from an EMBL/GenBank/DDBJ whole genome shotgun (WGS) entry which is preliminary data.</text>
</comment>
<dbReference type="EMBL" id="JAUYVU010000001">
    <property type="protein sequence ID" value="MDP2539903.1"/>
    <property type="molecule type" value="Genomic_DNA"/>
</dbReference>
<dbReference type="GO" id="GO:0016301">
    <property type="term" value="F:kinase activity"/>
    <property type="evidence" value="ECO:0007669"/>
    <property type="project" value="UniProtKB-KW"/>
</dbReference>
<sequence length="205" mass="23833">METTQRHIIDEEVQWDKTKTIVSKTDIYGTILYANDVFSNTCEYSTIELVGEPHNIIRHPDMPKVAFKVLWDALKKGENFHAIVKNLTRTGRYYWVITDFTIDKDEDGKTVGYTARRKAVPDGVVKKIEPIYKTLLDIEKLKGEKASEMYFDAYLKEEVGKTYNEFVVDLFNEELSKEEAEKVKNETNPLKKGLNWFFFGETNPT</sequence>
<evidence type="ECO:0000313" key="5">
    <source>
        <dbReference type="Proteomes" id="UP001242342"/>
    </source>
</evidence>
<evidence type="ECO:0000259" key="1">
    <source>
        <dbReference type="Pfam" id="PF08447"/>
    </source>
</evidence>
<reference evidence="2 5" key="3">
    <citation type="submission" date="2023-07" db="EMBL/GenBank/DDBJ databases">
        <title>Genome content predicts the carbon catabolic preferences of heterotrophic bacteria.</title>
        <authorList>
            <person name="Gralka M."/>
        </authorList>
    </citation>
    <scope>NUCLEOTIDE SEQUENCE [LARGE SCALE GENOMIC DNA]</scope>
    <source>
        <strain evidence="2 5">4G03</strain>
    </source>
</reference>
<keyword evidence="5" id="KW-1185">Reference proteome</keyword>
<keyword evidence="3" id="KW-0418">Kinase</keyword>
<dbReference type="AlphaFoldDB" id="A0A2G1BUZ6"/>
<dbReference type="Proteomes" id="UP000222163">
    <property type="component" value="Unassembled WGS sequence"/>
</dbReference>
<reference evidence="3 4" key="1">
    <citation type="journal article" date="2016" name="Nat. Commun.">
        <title>Microbial interactions lead to rapid micro-scale successions on model marine particles.</title>
        <authorList>
            <person name="Datta M.S."/>
            <person name="Sliwerska E."/>
            <person name="Gore J."/>
            <person name="Polz M.F."/>
            <person name="Cordero O.X."/>
        </authorList>
    </citation>
    <scope>NUCLEOTIDE SEQUENCE [LARGE SCALE GENOMIC DNA]</scope>
    <source>
        <strain evidence="3 4">4G03</strain>
    </source>
</reference>
<feature type="domain" description="PAS fold-3" evidence="1">
    <location>
        <begin position="31"/>
        <end position="113"/>
    </location>
</feature>
<dbReference type="InterPro" id="IPR000014">
    <property type="entry name" value="PAS"/>
</dbReference>
<keyword evidence="3" id="KW-0808">Transferase</keyword>
<gene>
    <name evidence="3" type="ORF">CSC81_05520</name>
    <name evidence="2" type="ORF">Q8W23_00285</name>
</gene>